<keyword evidence="2 6" id="KW-0238">DNA-binding</keyword>
<dbReference type="GO" id="GO:0030527">
    <property type="term" value="F:structural constituent of chromatin"/>
    <property type="evidence" value="ECO:0007669"/>
    <property type="project" value="InterPro"/>
</dbReference>
<organism evidence="6 7">
    <name type="scientific">Hoylesella marshii DSM 16973 = JCM 13450</name>
    <dbReference type="NCBI Taxonomy" id="862515"/>
    <lineage>
        <taxon>Bacteria</taxon>
        <taxon>Pseudomonadati</taxon>
        <taxon>Bacteroidota</taxon>
        <taxon>Bacteroidia</taxon>
        <taxon>Bacteroidales</taxon>
        <taxon>Prevotellaceae</taxon>
        <taxon>Hoylesella</taxon>
    </lineage>
</organism>
<evidence type="ECO:0000256" key="3">
    <source>
        <dbReference type="RuleBase" id="RU003939"/>
    </source>
</evidence>
<protein>
    <submittedName>
        <fullName evidence="6">DNA-binding protein HU</fullName>
    </submittedName>
</protein>
<reference evidence="6" key="1">
    <citation type="submission" date="2010-07" db="EMBL/GenBank/DDBJ databases">
        <authorList>
            <person name="Muzny D."/>
            <person name="Qin X."/>
            <person name="Deng J."/>
            <person name="Jiang H."/>
            <person name="Liu Y."/>
            <person name="Qu J."/>
            <person name="Song X.-Z."/>
            <person name="Zhang L."/>
            <person name="Thornton R."/>
            <person name="Coyle M."/>
            <person name="Francisco L."/>
            <person name="Jackson L."/>
            <person name="Javaid M."/>
            <person name="Korchina V."/>
            <person name="Kovar C."/>
            <person name="Mata R."/>
            <person name="Mathew T."/>
            <person name="Ngo R."/>
            <person name="Nguyen L."/>
            <person name="Nguyen N."/>
            <person name="Okwuonu G."/>
            <person name="Ongeri F."/>
            <person name="Pham C."/>
            <person name="Simmons D."/>
            <person name="Wilczek-Boney K."/>
            <person name="Hale W."/>
            <person name="Jakkamsetti A."/>
            <person name="Pham P."/>
            <person name="Ruth R."/>
            <person name="San Lucas F."/>
            <person name="Warren J."/>
            <person name="Zhang J."/>
            <person name="Zhao Z."/>
            <person name="Zhou C."/>
            <person name="Zhu D."/>
            <person name="Lee S."/>
            <person name="Bess C."/>
            <person name="Blankenburg K."/>
            <person name="Forbes L."/>
            <person name="Fu Q."/>
            <person name="Gubbala S."/>
            <person name="Hirani K."/>
            <person name="Jayaseelan J.C."/>
            <person name="Lara F."/>
            <person name="Munidasa M."/>
            <person name="Palculict T."/>
            <person name="Patil S."/>
            <person name="Pu L.-L."/>
            <person name="Saada N."/>
            <person name="Tang L."/>
            <person name="Weissenberger G."/>
            <person name="Zhu Y."/>
            <person name="Hemphill L."/>
            <person name="Shang Y."/>
            <person name="Youmans B."/>
            <person name="Ayvaz T."/>
            <person name="Ross M."/>
            <person name="Santibanez J."/>
            <person name="Aqrawi P."/>
            <person name="Gross S."/>
            <person name="Joshi V."/>
            <person name="Fowler G."/>
            <person name="Nazareth L."/>
            <person name="Reid J."/>
            <person name="Worley K."/>
            <person name="Petrosino J."/>
            <person name="Highlander S."/>
            <person name="Gibbs R."/>
        </authorList>
    </citation>
    <scope>NUCLEOTIDE SEQUENCE [LARGE SCALE GENOMIC DNA]</scope>
    <source>
        <strain evidence="6">DSM 16973</strain>
    </source>
</reference>
<dbReference type="Gene3D" id="4.10.520.10">
    <property type="entry name" value="IHF-like DNA-binding proteins"/>
    <property type="match status" value="1"/>
</dbReference>
<dbReference type="PANTHER" id="PTHR33175:SF2">
    <property type="entry name" value="INTEGRATION HOST FACTOR SUBUNIT ALPHA"/>
    <property type="match status" value="1"/>
</dbReference>
<dbReference type="GO" id="GO:0005829">
    <property type="term" value="C:cytosol"/>
    <property type="evidence" value="ECO:0007669"/>
    <property type="project" value="TreeGrafter"/>
</dbReference>
<accession>E0NR59</accession>
<keyword evidence="5" id="KW-0812">Transmembrane</keyword>
<evidence type="ECO:0000256" key="1">
    <source>
        <dbReference type="ARBA" id="ARBA00010529"/>
    </source>
</evidence>
<dbReference type="eggNOG" id="COG0776">
    <property type="taxonomic scope" value="Bacteria"/>
</dbReference>
<dbReference type="SUPFAM" id="SSF47729">
    <property type="entry name" value="IHF-like DNA-binding proteins"/>
    <property type="match status" value="1"/>
</dbReference>
<feature type="compositionally biased region" description="Acidic residues" evidence="4">
    <location>
        <begin position="170"/>
        <end position="184"/>
    </location>
</feature>
<name>E0NR59_9BACT</name>
<feature type="region of interest" description="Disordered" evidence="4">
    <location>
        <begin position="164"/>
        <end position="184"/>
    </location>
</feature>
<dbReference type="SMART" id="SM00411">
    <property type="entry name" value="BHL"/>
    <property type="match status" value="1"/>
</dbReference>
<dbReference type="STRING" id="862515.HMPREF0658_0660"/>
<dbReference type="Proteomes" id="UP000004394">
    <property type="component" value="Unassembled WGS sequence"/>
</dbReference>
<comment type="similarity">
    <text evidence="1 3">Belongs to the bacterial histone-like protein family.</text>
</comment>
<evidence type="ECO:0000313" key="6">
    <source>
        <dbReference type="EMBL" id="EFM02409.1"/>
    </source>
</evidence>
<keyword evidence="5" id="KW-0472">Membrane</keyword>
<dbReference type="InterPro" id="IPR010992">
    <property type="entry name" value="IHF-like_DNA-bd_dom_sf"/>
</dbReference>
<dbReference type="GO" id="GO:0003677">
    <property type="term" value="F:DNA binding"/>
    <property type="evidence" value="ECO:0007669"/>
    <property type="project" value="UniProtKB-KW"/>
</dbReference>
<dbReference type="EMBL" id="AEEI01000023">
    <property type="protein sequence ID" value="EFM02409.1"/>
    <property type="molecule type" value="Genomic_DNA"/>
</dbReference>
<dbReference type="Pfam" id="PF00216">
    <property type="entry name" value="Bac_DNA_binding"/>
    <property type="match status" value="1"/>
</dbReference>
<dbReference type="RefSeq" id="WP_006948455.1">
    <property type="nucleotide sequence ID" value="NZ_BAJI01000031.1"/>
</dbReference>
<feature type="transmembrane region" description="Helical" evidence="5">
    <location>
        <begin position="191"/>
        <end position="213"/>
    </location>
</feature>
<proteinExistence type="inferred from homology"/>
<evidence type="ECO:0000313" key="7">
    <source>
        <dbReference type="Proteomes" id="UP000004394"/>
    </source>
</evidence>
<evidence type="ECO:0000256" key="4">
    <source>
        <dbReference type="SAM" id="MobiDB-lite"/>
    </source>
</evidence>
<dbReference type="PANTHER" id="PTHR33175">
    <property type="entry name" value="DNA-BINDING PROTEIN HU"/>
    <property type="match status" value="1"/>
</dbReference>
<dbReference type="InterPro" id="IPR000119">
    <property type="entry name" value="Hist_DNA-bd"/>
</dbReference>
<keyword evidence="5" id="KW-1133">Transmembrane helix</keyword>
<keyword evidence="7" id="KW-1185">Reference proteome</keyword>
<dbReference type="HOGENOM" id="CLU_029436_1_0_10"/>
<evidence type="ECO:0000256" key="2">
    <source>
        <dbReference type="ARBA" id="ARBA00023125"/>
    </source>
</evidence>
<dbReference type="CDD" id="cd13832">
    <property type="entry name" value="IHF"/>
    <property type="match status" value="1"/>
</dbReference>
<dbReference type="eggNOG" id="COG1388">
    <property type="taxonomic scope" value="Bacteria"/>
</dbReference>
<gene>
    <name evidence="6" type="primary">hup</name>
    <name evidence="6" type="ORF">HMPREF0658_0660</name>
</gene>
<evidence type="ECO:0000256" key="5">
    <source>
        <dbReference type="SAM" id="Phobius"/>
    </source>
</evidence>
<dbReference type="AlphaFoldDB" id="E0NR59"/>
<sequence>MMTIKDLAKALVEKHDLREKDAEEFIDLLIEILYEGLRTDRLVKIKGLGTFKVMEVKERESISVNTGERVVIDGHDRITFTPDATMRDLVNKPFVQFEAVPVNEGVDFSEIDGQEATAQVEQTEETVSLQSEETIPAETEPIAVPAIEQAGGPAVTEESVVEELPVSEMSESDEEEEYMDDEENESGRRRWILFTLAALLIAVGAFFAGYYMAGDGFMAHDVLPSRKISVKKKTVSKVPSLQPASTKNDSTVKLSADEEEARFATQYDKLDARVRTGAYRIVGIEQEVTVQKEQTLSGLSKYYLGSDMECYVEALNGRRELKAGDRVKIPKLKLRHLR</sequence>
<comment type="caution">
    <text evidence="6">The sequence shown here is derived from an EMBL/GenBank/DDBJ whole genome shotgun (WGS) entry which is preliminary data.</text>
</comment>